<reference evidence="7" key="2">
    <citation type="submission" date="2021-09" db="EMBL/GenBank/DDBJ databases">
        <authorList>
            <person name="Jia N."/>
            <person name="Wang J."/>
            <person name="Shi W."/>
            <person name="Du L."/>
            <person name="Sun Y."/>
            <person name="Zhan W."/>
            <person name="Jiang J."/>
            <person name="Wang Q."/>
            <person name="Zhang B."/>
            <person name="Ji P."/>
            <person name="Sakyi L.B."/>
            <person name="Cui X."/>
            <person name="Yuan T."/>
            <person name="Jiang B."/>
            <person name="Yang W."/>
            <person name="Lam T.T.-Y."/>
            <person name="Chang Q."/>
            <person name="Ding S."/>
            <person name="Wang X."/>
            <person name="Zhu J."/>
            <person name="Ruan X."/>
            <person name="Zhao L."/>
            <person name="Wei J."/>
            <person name="Que T."/>
            <person name="Du C."/>
            <person name="Cheng J."/>
            <person name="Dai P."/>
            <person name="Han X."/>
            <person name="Huang E."/>
            <person name="Gao Y."/>
            <person name="Liu J."/>
            <person name="Shao H."/>
            <person name="Ye R."/>
            <person name="Li L."/>
            <person name="Wei W."/>
            <person name="Wang X."/>
            <person name="Wang C."/>
            <person name="Huo Q."/>
            <person name="Li W."/>
            <person name="Guo W."/>
            <person name="Chen H."/>
            <person name="Chen S."/>
            <person name="Zhou L."/>
            <person name="Zhou L."/>
            <person name="Ni X."/>
            <person name="Tian J."/>
            <person name="Zhou Y."/>
            <person name="Sheng Y."/>
            <person name="Liu T."/>
            <person name="Pan Y."/>
            <person name="Xia L."/>
            <person name="Li J."/>
            <person name="Zhao F."/>
            <person name="Cao W."/>
        </authorList>
    </citation>
    <scope>NUCLEOTIDE SEQUENCE</scope>
    <source>
        <strain evidence="7">Rsan-2018</strain>
        <tissue evidence="7">Larvae</tissue>
    </source>
</reference>
<evidence type="ECO:0000256" key="4">
    <source>
        <dbReference type="ARBA" id="ARBA00022989"/>
    </source>
</evidence>
<organism evidence="7 8">
    <name type="scientific">Rhipicephalus sanguineus</name>
    <name type="common">Brown dog tick</name>
    <name type="synonym">Ixodes sanguineus</name>
    <dbReference type="NCBI Taxonomy" id="34632"/>
    <lineage>
        <taxon>Eukaryota</taxon>
        <taxon>Metazoa</taxon>
        <taxon>Ecdysozoa</taxon>
        <taxon>Arthropoda</taxon>
        <taxon>Chelicerata</taxon>
        <taxon>Arachnida</taxon>
        <taxon>Acari</taxon>
        <taxon>Parasitiformes</taxon>
        <taxon>Ixodida</taxon>
        <taxon>Ixodoidea</taxon>
        <taxon>Ixodidae</taxon>
        <taxon>Rhipicephalinae</taxon>
        <taxon>Rhipicephalus</taxon>
        <taxon>Rhipicephalus</taxon>
    </lineage>
</organism>
<dbReference type="PANTHER" id="PTHR12101">
    <property type="entry name" value="POPEYE DOMAIN CONTAINING PROTEIN"/>
    <property type="match status" value="1"/>
</dbReference>
<keyword evidence="5" id="KW-0472">Membrane</keyword>
<evidence type="ECO:0000256" key="5">
    <source>
        <dbReference type="ARBA" id="ARBA00023136"/>
    </source>
</evidence>
<keyword evidence="4" id="KW-1133">Transmembrane helix</keyword>
<gene>
    <name evidence="7" type="ORF">HPB52_007745</name>
</gene>
<evidence type="ECO:0000256" key="3">
    <source>
        <dbReference type="ARBA" id="ARBA00022692"/>
    </source>
</evidence>
<dbReference type="EMBL" id="JABSTV010001252">
    <property type="protein sequence ID" value="KAH7947141.1"/>
    <property type="molecule type" value="Genomic_DNA"/>
</dbReference>
<keyword evidence="3" id="KW-0812">Transmembrane</keyword>
<evidence type="ECO:0000256" key="2">
    <source>
        <dbReference type="ARBA" id="ARBA00007146"/>
    </source>
</evidence>
<reference evidence="7" key="1">
    <citation type="journal article" date="2020" name="Cell">
        <title>Large-Scale Comparative Analyses of Tick Genomes Elucidate Their Genetic Diversity and Vector Capacities.</title>
        <authorList>
            <consortium name="Tick Genome and Microbiome Consortium (TIGMIC)"/>
            <person name="Jia N."/>
            <person name="Wang J."/>
            <person name="Shi W."/>
            <person name="Du L."/>
            <person name="Sun Y."/>
            <person name="Zhan W."/>
            <person name="Jiang J.F."/>
            <person name="Wang Q."/>
            <person name="Zhang B."/>
            <person name="Ji P."/>
            <person name="Bell-Sakyi L."/>
            <person name="Cui X.M."/>
            <person name="Yuan T.T."/>
            <person name="Jiang B.G."/>
            <person name="Yang W.F."/>
            <person name="Lam T.T."/>
            <person name="Chang Q.C."/>
            <person name="Ding S.J."/>
            <person name="Wang X.J."/>
            <person name="Zhu J.G."/>
            <person name="Ruan X.D."/>
            <person name="Zhao L."/>
            <person name="Wei J.T."/>
            <person name="Ye R.Z."/>
            <person name="Que T.C."/>
            <person name="Du C.H."/>
            <person name="Zhou Y.H."/>
            <person name="Cheng J.X."/>
            <person name="Dai P.F."/>
            <person name="Guo W.B."/>
            <person name="Han X.H."/>
            <person name="Huang E.J."/>
            <person name="Li L.F."/>
            <person name="Wei W."/>
            <person name="Gao Y.C."/>
            <person name="Liu J.Z."/>
            <person name="Shao H.Z."/>
            <person name="Wang X."/>
            <person name="Wang C.C."/>
            <person name="Yang T.C."/>
            <person name="Huo Q.B."/>
            <person name="Li W."/>
            <person name="Chen H.Y."/>
            <person name="Chen S.E."/>
            <person name="Zhou L.G."/>
            <person name="Ni X.B."/>
            <person name="Tian J.H."/>
            <person name="Sheng Y."/>
            <person name="Liu T."/>
            <person name="Pan Y.S."/>
            <person name="Xia L.Y."/>
            <person name="Li J."/>
            <person name="Zhao F."/>
            <person name="Cao W.C."/>
        </authorList>
    </citation>
    <scope>NUCLEOTIDE SEQUENCE</scope>
    <source>
        <strain evidence="7">Rsan-2018</strain>
    </source>
</reference>
<dbReference type="InterPro" id="IPR014710">
    <property type="entry name" value="RmlC-like_jellyroll"/>
</dbReference>
<accession>A0A9D4PNN2</accession>
<dbReference type="GO" id="GO:0042383">
    <property type="term" value="C:sarcolemma"/>
    <property type="evidence" value="ECO:0007669"/>
    <property type="project" value="TreeGrafter"/>
</dbReference>
<comment type="similarity">
    <text evidence="2">Belongs to the popeye family.</text>
</comment>
<protein>
    <recommendedName>
        <fullName evidence="6">POPDC1-3 domain-containing protein</fullName>
    </recommendedName>
</protein>
<dbReference type="InterPro" id="IPR006916">
    <property type="entry name" value="POPDC1-3"/>
</dbReference>
<dbReference type="VEuPathDB" id="VectorBase:RSAN_031336"/>
<dbReference type="GO" id="GO:0051146">
    <property type="term" value="P:striated muscle cell differentiation"/>
    <property type="evidence" value="ECO:0007669"/>
    <property type="project" value="TreeGrafter"/>
</dbReference>
<dbReference type="Gene3D" id="2.60.120.10">
    <property type="entry name" value="Jelly Rolls"/>
    <property type="match status" value="1"/>
</dbReference>
<dbReference type="SUPFAM" id="SSF51206">
    <property type="entry name" value="cAMP-binding domain-like"/>
    <property type="match status" value="1"/>
</dbReference>
<comment type="subcellular location">
    <subcellularLocation>
        <location evidence="1">Membrane</location>
        <topology evidence="1">Multi-pass membrane protein</topology>
    </subcellularLocation>
</comment>
<feature type="domain" description="POPDC1-3" evidence="6">
    <location>
        <begin position="2"/>
        <end position="152"/>
    </location>
</feature>
<sequence length="170" mass="19560">MYVLMPMRLAPHIDVVYSELFQQIKVSRQQFKAAMSCIKTLEDVEPQETYAVEHVTRADWFALVLSGRVLVFHKGRPPQTVDRLEFLHSPDRFGVRGGDKSQVTMTAMDRCRVVMWKRDKLKLTISDDTFLQVVFDNVVGKDVVRKLLFVTESAQRNAESASETTMFSSR</sequence>
<evidence type="ECO:0000313" key="8">
    <source>
        <dbReference type="Proteomes" id="UP000821837"/>
    </source>
</evidence>
<comment type="caution">
    <text evidence="7">The sequence shown here is derived from an EMBL/GenBank/DDBJ whole genome shotgun (WGS) entry which is preliminary data.</text>
</comment>
<proteinExistence type="inferred from homology"/>
<dbReference type="GO" id="GO:0042391">
    <property type="term" value="P:regulation of membrane potential"/>
    <property type="evidence" value="ECO:0007669"/>
    <property type="project" value="TreeGrafter"/>
</dbReference>
<dbReference type="GO" id="GO:0030552">
    <property type="term" value="F:cAMP binding"/>
    <property type="evidence" value="ECO:0007669"/>
    <property type="project" value="TreeGrafter"/>
</dbReference>
<dbReference type="Pfam" id="PF04831">
    <property type="entry name" value="POPDC1-3"/>
    <property type="match status" value="1"/>
</dbReference>
<keyword evidence="8" id="KW-1185">Reference proteome</keyword>
<dbReference type="GO" id="GO:0007507">
    <property type="term" value="P:heart development"/>
    <property type="evidence" value="ECO:0007669"/>
    <property type="project" value="TreeGrafter"/>
</dbReference>
<name>A0A9D4PNN2_RHISA</name>
<dbReference type="InterPro" id="IPR018490">
    <property type="entry name" value="cNMP-bd_dom_sf"/>
</dbReference>
<dbReference type="PANTHER" id="PTHR12101:SF1">
    <property type="entry name" value="BVES"/>
    <property type="match status" value="1"/>
</dbReference>
<evidence type="ECO:0000313" key="7">
    <source>
        <dbReference type="EMBL" id="KAH7947141.1"/>
    </source>
</evidence>
<dbReference type="AlphaFoldDB" id="A0A9D4PNN2"/>
<dbReference type="Proteomes" id="UP000821837">
    <property type="component" value="Chromosome 6"/>
</dbReference>
<evidence type="ECO:0000259" key="6">
    <source>
        <dbReference type="Pfam" id="PF04831"/>
    </source>
</evidence>
<evidence type="ECO:0000256" key="1">
    <source>
        <dbReference type="ARBA" id="ARBA00004141"/>
    </source>
</evidence>
<dbReference type="InterPro" id="IPR055272">
    <property type="entry name" value="POPDC1-3_dom"/>
</dbReference>